<accession>A0ABV3QLN7</accession>
<dbReference type="EMBL" id="JBFOHL010000003">
    <property type="protein sequence ID" value="MEW9623457.1"/>
    <property type="molecule type" value="Genomic_DNA"/>
</dbReference>
<keyword evidence="3" id="KW-1185">Reference proteome</keyword>
<evidence type="ECO:0000256" key="1">
    <source>
        <dbReference type="SAM" id="Phobius"/>
    </source>
</evidence>
<organism evidence="2 3">
    <name type="scientific">Rhodanobacter geophilus</name>
    <dbReference type="NCBI Taxonomy" id="3162488"/>
    <lineage>
        <taxon>Bacteria</taxon>
        <taxon>Pseudomonadati</taxon>
        <taxon>Pseudomonadota</taxon>
        <taxon>Gammaproteobacteria</taxon>
        <taxon>Lysobacterales</taxon>
        <taxon>Rhodanobacteraceae</taxon>
        <taxon>Rhodanobacter</taxon>
    </lineage>
</organism>
<name>A0ABV3QLN7_9GAMM</name>
<protein>
    <recommendedName>
        <fullName evidence="4">Toxin CptA</fullName>
    </recommendedName>
</protein>
<feature type="transmembrane region" description="Helical" evidence="1">
    <location>
        <begin position="20"/>
        <end position="53"/>
    </location>
</feature>
<keyword evidence="1" id="KW-0472">Membrane</keyword>
<evidence type="ECO:0000313" key="2">
    <source>
        <dbReference type="EMBL" id="MEW9623457.1"/>
    </source>
</evidence>
<keyword evidence="1" id="KW-1133">Transmembrane helix</keyword>
<evidence type="ECO:0008006" key="4">
    <source>
        <dbReference type="Google" id="ProtNLM"/>
    </source>
</evidence>
<keyword evidence="1" id="KW-0812">Transmembrane</keyword>
<reference evidence="2 3" key="1">
    <citation type="submission" date="2024-06" db="EMBL/GenBank/DDBJ databases">
        <authorList>
            <person name="Woo H."/>
        </authorList>
    </citation>
    <scope>NUCLEOTIDE SEQUENCE [LARGE SCALE GENOMIC DNA]</scope>
    <source>
        <strain evidence="2 3">S2-g</strain>
    </source>
</reference>
<dbReference type="RefSeq" id="WP_367843768.1">
    <property type="nucleotide sequence ID" value="NZ_JBFOHL010000003.1"/>
</dbReference>
<gene>
    <name evidence="2" type="ORF">ABQJ56_04375</name>
</gene>
<proteinExistence type="predicted"/>
<sequence length="145" mass="15751">MTSAPAIGFEYRPSRWLPRLLWALTVLAILAIALCGLPVGLKLPLAALVVLLVFRVVRRWSASPVHAAGWNGEGGWSLRLADHSDVPAMLASFRVLGAVILLRLHAPSLGEQVLLLAPDNSDADIRRRLRMRLAMVQAGPAVPRI</sequence>
<evidence type="ECO:0000313" key="3">
    <source>
        <dbReference type="Proteomes" id="UP001556170"/>
    </source>
</evidence>
<comment type="caution">
    <text evidence="2">The sequence shown here is derived from an EMBL/GenBank/DDBJ whole genome shotgun (WGS) entry which is preliminary data.</text>
</comment>
<dbReference type="Proteomes" id="UP001556170">
    <property type="component" value="Unassembled WGS sequence"/>
</dbReference>